<reference evidence="1 2" key="2">
    <citation type="journal article" date="2016" name="Genome Announc.">
        <title>Complete Genome Sequences of Two Interactive Moderate Thermophiles, Paenibacillus napthalenovorans 32O-Y and Paenibacillus sp. 32O-W.</title>
        <authorList>
            <person name="Butler R.R.III."/>
            <person name="Wang J."/>
            <person name="Stark B.C."/>
            <person name="Pombert J.F."/>
        </authorList>
    </citation>
    <scope>NUCLEOTIDE SEQUENCE [LARGE SCALE GENOMIC DNA]</scope>
    <source>
        <strain evidence="1 2">32O-Y</strain>
    </source>
</reference>
<accession>A0A0U2KZZ5</accession>
<sequence>MKPKNHNETTGRYEDLFLLFAQRVEKALIVMLVILMMALAVSQLLLQHPQIRHLLVKVEQLEGNPYPSASSPAINRIRH</sequence>
<dbReference type="PATRIC" id="fig|162209.4.peg.2482"/>
<dbReference type="Proteomes" id="UP000061660">
    <property type="component" value="Chromosome"/>
</dbReference>
<dbReference type="AlphaFoldDB" id="A0A0U2KZZ5"/>
<gene>
    <name evidence="1" type="ORF">IJ22_23330</name>
</gene>
<dbReference type="KEGG" id="pnp:IJ22_23330"/>
<name>A0A0U2KZZ5_9BACL</name>
<protein>
    <submittedName>
        <fullName evidence="1">Uncharacterized protein</fullName>
    </submittedName>
</protein>
<dbReference type="EMBL" id="CP013652">
    <property type="protein sequence ID" value="ALS22706.1"/>
    <property type="molecule type" value="Genomic_DNA"/>
</dbReference>
<dbReference type="RefSeq" id="WP_054818267.1">
    <property type="nucleotide sequence ID" value="NZ_BJCS01000001.1"/>
</dbReference>
<keyword evidence="2" id="KW-1185">Reference proteome</keyword>
<reference evidence="2" key="1">
    <citation type="submission" date="2015-12" db="EMBL/GenBank/DDBJ databases">
        <title>Complete genome sequences of two moderately thermophilic Paenibacillus species.</title>
        <authorList>
            <person name="Butler R.III."/>
            <person name="Wang J."/>
            <person name="Stark B.C."/>
            <person name="Pombert J.-F."/>
        </authorList>
    </citation>
    <scope>NUCLEOTIDE SEQUENCE [LARGE SCALE GENOMIC DNA]</scope>
    <source>
        <strain evidence="2">32O-Y</strain>
    </source>
</reference>
<dbReference type="STRING" id="162209.IJ22_23330"/>
<organism evidence="1 2">
    <name type="scientific">Paenibacillus naphthalenovorans</name>
    <dbReference type="NCBI Taxonomy" id="162209"/>
    <lineage>
        <taxon>Bacteria</taxon>
        <taxon>Bacillati</taxon>
        <taxon>Bacillota</taxon>
        <taxon>Bacilli</taxon>
        <taxon>Bacillales</taxon>
        <taxon>Paenibacillaceae</taxon>
        <taxon>Paenibacillus</taxon>
    </lineage>
</organism>
<evidence type="ECO:0000313" key="2">
    <source>
        <dbReference type="Proteomes" id="UP000061660"/>
    </source>
</evidence>
<evidence type="ECO:0000313" key="1">
    <source>
        <dbReference type="EMBL" id="ALS22706.1"/>
    </source>
</evidence>
<proteinExistence type="predicted"/>